<comment type="caution">
    <text evidence="2">The sequence shown here is derived from an EMBL/GenBank/DDBJ whole genome shotgun (WGS) entry which is preliminary data.</text>
</comment>
<dbReference type="Proteomes" id="UP000682733">
    <property type="component" value="Unassembled WGS sequence"/>
</dbReference>
<evidence type="ECO:0000313" key="3">
    <source>
        <dbReference type="EMBL" id="CAF4289320.1"/>
    </source>
</evidence>
<dbReference type="Proteomes" id="UP000663829">
    <property type="component" value="Unassembled WGS sequence"/>
</dbReference>
<sequence>MTGVPWEFCRESRLGVRLHSLDKLRMVHVKFDEKEDENDEAKQNRQPKIEHFMNLNTTLLSLVDFIRPETYIAQDELEQFDSRCFGEKKPVLFVNYYAFCLCVIDSTQHQGNSHTSSNIPQLSTLAFGKFDFGDKTVKKNKKDQPKSKKLTDILKKVENEQSSLSQIRDENPLEARDLLQMKSDAVA</sequence>
<evidence type="ECO:0000313" key="1">
    <source>
        <dbReference type="EMBL" id="CAF1500753.1"/>
    </source>
</evidence>
<dbReference type="EMBL" id="CAJOBA010056107">
    <property type="protein sequence ID" value="CAF4289320.1"/>
    <property type="molecule type" value="Genomic_DNA"/>
</dbReference>
<dbReference type="EMBL" id="CAJNOQ010031187">
    <property type="protein sequence ID" value="CAF1578584.1"/>
    <property type="molecule type" value="Genomic_DNA"/>
</dbReference>
<evidence type="ECO:0000313" key="4">
    <source>
        <dbReference type="EMBL" id="CAF4445105.1"/>
    </source>
</evidence>
<proteinExistence type="predicted"/>
<dbReference type="Proteomes" id="UP000677228">
    <property type="component" value="Unassembled WGS sequence"/>
</dbReference>
<accession>A0A815Z0C6</accession>
<protein>
    <submittedName>
        <fullName evidence="2">Uncharacterized protein</fullName>
    </submittedName>
</protein>
<dbReference type="EMBL" id="CAJNOK010034094">
    <property type="protein sequence ID" value="CAF1500753.1"/>
    <property type="molecule type" value="Genomic_DNA"/>
</dbReference>
<keyword evidence="5" id="KW-1185">Reference proteome</keyword>
<organism evidence="2 5">
    <name type="scientific">Didymodactylos carnosus</name>
    <dbReference type="NCBI Taxonomy" id="1234261"/>
    <lineage>
        <taxon>Eukaryota</taxon>
        <taxon>Metazoa</taxon>
        <taxon>Spiralia</taxon>
        <taxon>Gnathifera</taxon>
        <taxon>Rotifera</taxon>
        <taxon>Eurotatoria</taxon>
        <taxon>Bdelloidea</taxon>
        <taxon>Philodinida</taxon>
        <taxon>Philodinidae</taxon>
        <taxon>Didymodactylos</taxon>
    </lineage>
</organism>
<dbReference type="EMBL" id="CAJOBC010097109">
    <property type="protein sequence ID" value="CAF4445105.1"/>
    <property type="molecule type" value="Genomic_DNA"/>
</dbReference>
<evidence type="ECO:0000313" key="2">
    <source>
        <dbReference type="EMBL" id="CAF1578584.1"/>
    </source>
</evidence>
<reference evidence="2" key="1">
    <citation type="submission" date="2021-02" db="EMBL/GenBank/DDBJ databases">
        <authorList>
            <person name="Nowell W R."/>
        </authorList>
    </citation>
    <scope>NUCLEOTIDE SEQUENCE</scope>
</reference>
<dbReference type="AlphaFoldDB" id="A0A815Z0C6"/>
<gene>
    <name evidence="2" type="ORF">GPM918_LOCUS40927</name>
    <name evidence="1" type="ORF">OVA965_LOCUS36924</name>
    <name evidence="4" type="ORF">SRO942_LOCUS41923</name>
    <name evidence="3" type="ORF">TMI583_LOCUS37966</name>
</gene>
<name>A0A815Z0C6_9BILA</name>
<dbReference type="OrthoDB" id="444809at2759"/>
<evidence type="ECO:0000313" key="5">
    <source>
        <dbReference type="Proteomes" id="UP000663829"/>
    </source>
</evidence>
<dbReference type="Proteomes" id="UP000681722">
    <property type="component" value="Unassembled WGS sequence"/>
</dbReference>